<sequence length="182" mass="20903">MDICILTFDTNTAATSLFLHDGGKRVTWVREFQQYPNHPERFESVSQVLCHQGLTQRHYWEVEWQGRWVDIAVAMRGISRRANCHVSAFGKTDQSWCLYCSEDHYSAEHDSKRVKIPVPASLSRKVAVYLDWPGGTLSFYSMSIGSLKHLHTFYNNFTEPLYPGFGMEQEDSSVIICSKDGK</sequence>
<dbReference type="InterPro" id="IPR001870">
    <property type="entry name" value="B30.2/SPRY"/>
</dbReference>
<evidence type="ECO:0000313" key="6">
    <source>
        <dbReference type="Proteomes" id="UP001345963"/>
    </source>
</evidence>
<dbReference type="SUPFAM" id="SSF49899">
    <property type="entry name" value="Concanavalin A-like lectins/glucanases"/>
    <property type="match status" value="1"/>
</dbReference>
<dbReference type="InterPro" id="IPR003877">
    <property type="entry name" value="SPRY_dom"/>
</dbReference>
<dbReference type="SMART" id="SM00449">
    <property type="entry name" value="SPRY"/>
    <property type="match status" value="1"/>
</dbReference>
<evidence type="ECO:0000256" key="3">
    <source>
        <dbReference type="ARBA" id="ARBA00022833"/>
    </source>
</evidence>
<protein>
    <recommendedName>
        <fullName evidence="4">B30.2/SPRY domain-containing protein</fullName>
    </recommendedName>
</protein>
<comment type="caution">
    <text evidence="5">The sequence shown here is derived from an EMBL/GenBank/DDBJ whole genome shotgun (WGS) entry which is preliminary data.</text>
</comment>
<dbReference type="InterPro" id="IPR043136">
    <property type="entry name" value="B30.2/SPRY_sf"/>
</dbReference>
<evidence type="ECO:0000259" key="4">
    <source>
        <dbReference type="PROSITE" id="PS50188"/>
    </source>
</evidence>
<evidence type="ECO:0000256" key="2">
    <source>
        <dbReference type="ARBA" id="ARBA00022771"/>
    </source>
</evidence>
<dbReference type="SMART" id="SM00589">
    <property type="entry name" value="PRY"/>
    <property type="match status" value="1"/>
</dbReference>
<dbReference type="Pfam" id="PF00622">
    <property type="entry name" value="SPRY"/>
    <property type="match status" value="1"/>
</dbReference>
<dbReference type="CDD" id="cd16040">
    <property type="entry name" value="SPRY_PRY_SNTX"/>
    <property type="match status" value="1"/>
</dbReference>
<gene>
    <name evidence="5" type="ORF">ATANTOWER_020866</name>
</gene>
<dbReference type="PROSITE" id="PS50188">
    <property type="entry name" value="B302_SPRY"/>
    <property type="match status" value="1"/>
</dbReference>
<organism evidence="5 6">
    <name type="scientific">Ataeniobius toweri</name>
    <dbReference type="NCBI Taxonomy" id="208326"/>
    <lineage>
        <taxon>Eukaryota</taxon>
        <taxon>Metazoa</taxon>
        <taxon>Chordata</taxon>
        <taxon>Craniata</taxon>
        <taxon>Vertebrata</taxon>
        <taxon>Euteleostomi</taxon>
        <taxon>Actinopterygii</taxon>
        <taxon>Neopterygii</taxon>
        <taxon>Teleostei</taxon>
        <taxon>Neoteleostei</taxon>
        <taxon>Acanthomorphata</taxon>
        <taxon>Ovalentaria</taxon>
        <taxon>Atherinomorphae</taxon>
        <taxon>Cyprinodontiformes</taxon>
        <taxon>Goodeidae</taxon>
        <taxon>Ataeniobius</taxon>
    </lineage>
</organism>
<accession>A0ABU7A9F1</accession>
<dbReference type="PANTHER" id="PTHR25465">
    <property type="entry name" value="B-BOX DOMAIN CONTAINING"/>
    <property type="match status" value="1"/>
</dbReference>
<feature type="domain" description="B30.2/SPRY" evidence="4">
    <location>
        <begin position="1"/>
        <end position="182"/>
    </location>
</feature>
<evidence type="ECO:0000256" key="1">
    <source>
        <dbReference type="ARBA" id="ARBA00022723"/>
    </source>
</evidence>
<keyword evidence="1" id="KW-0479">Metal-binding</keyword>
<keyword evidence="3" id="KW-0862">Zinc</keyword>
<keyword evidence="2" id="KW-0863">Zinc-finger</keyword>
<dbReference type="Pfam" id="PF13765">
    <property type="entry name" value="PRY"/>
    <property type="match status" value="1"/>
</dbReference>
<dbReference type="PANTHER" id="PTHR25465:SF14">
    <property type="entry name" value="E3 UBIQUITIN-PROTEIN LIGASE TRIM65"/>
    <property type="match status" value="1"/>
</dbReference>
<name>A0ABU7A9F1_9TELE</name>
<dbReference type="Gene3D" id="2.60.120.920">
    <property type="match status" value="1"/>
</dbReference>
<dbReference type="Proteomes" id="UP001345963">
    <property type="component" value="Unassembled WGS sequence"/>
</dbReference>
<dbReference type="InterPro" id="IPR013320">
    <property type="entry name" value="ConA-like_dom_sf"/>
</dbReference>
<dbReference type="InterPro" id="IPR003879">
    <property type="entry name" value="Butyrophylin_SPRY"/>
</dbReference>
<dbReference type="InterPro" id="IPR051051">
    <property type="entry name" value="E3_ubiq-ligase_TRIM/RNF"/>
</dbReference>
<reference evidence="5 6" key="1">
    <citation type="submission" date="2021-07" db="EMBL/GenBank/DDBJ databases">
        <authorList>
            <person name="Palmer J.M."/>
        </authorList>
    </citation>
    <scope>NUCLEOTIDE SEQUENCE [LARGE SCALE GENOMIC DNA]</scope>
    <source>
        <strain evidence="5 6">AT_MEX2019</strain>
        <tissue evidence="5">Muscle</tissue>
    </source>
</reference>
<keyword evidence="6" id="KW-1185">Reference proteome</keyword>
<dbReference type="PRINTS" id="PR01407">
    <property type="entry name" value="BUTYPHLNCDUF"/>
</dbReference>
<dbReference type="InterPro" id="IPR006574">
    <property type="entry name" value="PRY"/>
</dbReference>
<proteinExistence type="predicted"/>
<dbReference type="EMBL" id="JAHUTI010004449">
    <property type="protein sequence ID" value="MED6234030.1"/>
    <property type="molecule type" value="Genomic_DNA"/>
</dbReference>
<evidence type="ECO:0000313" key="5">
    <source>
        <dbReference type="EMBL" id="MED6234030.1"/>
    </source>
</evidence>